<evidence type="ECO:0008006" key="3">
    <source>
        <dbReference type="Google" id="ProtNLM"/>
    </source>
</evidence>
<dbReference type="GO" id="GO:0055105">
    <property type="term" value="F:ubiquitin-protein transferase inhibitor activity"/>
    <property type="evidence" value="ECO:0007669"/>
    <property type="project" value="TreeGrafter"/>
</dbReference>
<gene>
    <name evidence="1" type="ORF">QN277_015241</name>
</gene>
<dbReference type="AlphaFoldDB" id="A0AAE1JY02"/>
<dbReference type="PANTHER" id="PTHR15430">
    <property type="entry name" value="GLOMULIN"/>
    <property type="match status" value="1"/>
</dbReference>
<dbReference type="EMBL" id="JAWXYG010000003">
    <property type="protein sequence ID" value="KAK4277216.1"/>
    <property type="molecule type" value="Genomic_DNA"/>
</dbReference>
<evidence type="ECO:0000313" key="1">
    <source>
        <dbReference type="EMBL" id="KAK4277216.1"/>
    </source>
</evidence>
<organism evidence="1 2">
    <name type="scientific">Acacia crassicarpa</name>
    <name type="common">northern wattle</name>
    <dbReference type="NCBI Taxonomy" id="499986"/>
    <lineage>
        <taxon>Eukaryota</taxon>
        <taxon>Viridiplantae</taxon>
        <taxon>Streptophyta</taxon>
        <taxon>Embryophyta</taxon>
        <taxon>Tracheophyta</taxon>
        <taxon>Spermatophyta</taxon>
        <taxon>Magnoliopsida</taxon>
        <taxon>eudicotyledons</taxon>
        <taxon>Gunneridae</taxon>
        <taxon>Pentapetalae</taxon>
        <taxon>rosids</taxon>
        <taxon>fabids</taxon>
        <taxon>Fabales</taxon>
        <taxon>Fabaceae</taxon>
        <taxon>Caesalpinioideae</taxon>
        <taxon>mimosoid clade</taxon>
        <taxon>Acacieae</taxon>
        <taxon>Acacia</taxon>
    </lineage>
</organism>
<proteinExistence type="predicted"/>
<reference evidence="1" key="1">
    <citation type="submission" date="2023-10" db="EMBL/GenBank/DDBJ databases">
        <title>Chromosome-level genome of the transformable northern wattle, Acacia crassicarpa.</title>
        <authorList>
            <person name="Massaro I."/>
            <person name="Sinha N.R."/>
            <person name="Poethig S."/>
            <person name="Leichty A.R."/>
        </authorList>
    </citation>
    <scope>NUCLEOTIDE SEQUENCE</scope>
    <source>
        <strain evidence="1">Acra3RX</strain>
        <tissue evidence="1">Leaf</tissue>
    </source>
</reference>
<accession>A0AAE1JY02</accession>
<keyword evidence="2" id="KW-1185">Reference proteome</keyword>
<dbReference type="GO" id="GO:0005737">
    <property type="term" value="C:cytoplasm"/>
    <property type="evidence" value="ECO:0007669"/>
    <property type="project" value="TreeGrafter"/>
</dbReference>
<sequence>MSEKEESRPVARNDVLRLRGVLESFSQLNEAEDSHQCENTIPELVKLLDSVLDAALSDPGNEQEENNAFEVVSEIYRYICSPSLDQALVDALSFELPKAVSKFAAVSLRLSDMAISIIDQLMVMCGPRDVLPILCNALGYSSKMTEASAYVIPLLSGLSKVFISIQRRQFEQIKEAIPAILNVLKNMSLQSDEAELEGVFGKVVEIANSIYAICTKMDYGMNEKLCALLGLYSLQSMALLSASASYNSSTSHSLVVRLSHIISFCGLSYLILLTSYNVNIVGSFVFGEDKDDYMDCLSHVKHGAALSVIWGYVSKEVSEATKEDLDAIKNELRCTQTKRWEALGTLKHALSFVNLPWELKRHTINFLLSVFDGHVSDEYDDELHEWSTFMPNVFSALQAIKMVIMCGPDSEYRKKSFDLLKRVLDDIPISQRFDILQALIRDTNSSSMIAILIDLVRKEMHMEVCHSTPTENQVPNTEGKARPNPSLWTPTVLELVELVLRPPQGGPPSLPEQGDAVLSALNLYRFVLMTESKGKTNHTGVVSRSSLQKVYNEWLLPLRTLVTGVVSKNQNDYDQLAVDTVCALNPLELVLYRCIELVEEKLKQPS</sequence>
<name>A0AAE1JY02_9FABA</name>
<comment type="caution">
    <text evidence="1">The sequence shown here is derived from an EMBL/GenBank/DDBJ whole genome shotgun (WGS) entry which is preliminary data.</text>
</comment>
<dbReference type="Pfam" id="PF08568">
    <property type="entry name" value="Kinetochor_Ybp2"/>
    <property type="match status" value="2"/>
</dbReference>
<evidence type="ECO:0000313" key="2">
    <source>
        <dbReference type="Proteomes" id="UP001293593"/>
    </source>
</evidence>
<protein>
    <recommendedName>
        <fullName evidence="3">Aberrant root formation protein 4</fullName>
    </recommendedName>
</protein>
<dbReference type="PANTHER" id="PTHR15430:SF1">
    <property type="entry name" value="GLOMULIN"/>
    <property type="match status" value="1"/>
</dbReference>
<dbReference type="InterPro" id="IPR013877">
    <property type="entry name" value="YAP-bd/ALF4/Glomulin"/>
</dbReference>
<dbReference type="InterPro" id="IPR019516">
    <property type="entry name" value="Glomulin/ALF4"/>
</dbReference>
<dbReference type="Proteomes" id="UP001293593">
    <property type="component" value="Unassembled WGS sequence"/>
</dbReference>